<accession>A0ABN2UI46</accession>
<dbReference type="Pfam" id="PF05721">
    <property type="entry name" value="PhyH"/>
    <property type="match status" value="1"/>
</dbReference>
<dbReference type="InterPro" id="IPR008775">
    <property type="entry name" value="Phytyl_CoA_dOase-like"/>
</dbReference>
<dbReference type="PANTHER" id="PTHR20883">
    <property type="entry name" value="PHYTANOYL-COA DIOXYGENASE DOMAIN CONTAINING 1"/>
    <property type="match status" value="1"/>
</dbReference>
<protein>
    <recommendedName>
        <fullName evidence="3">Phytanoyl-CoA dioxygenase</fullName>
    </recommendedName>
</protein>
<dbReference type="Gene3D" id="2.60.120.620">
    <property type="entry name" value="q2cbj1_9rhob like domain"/>
    <property type="match status" value="1"/>
</dbReference>
<name>A0ABN2UI46_9ACTN</name>
<proteinExistence type="predicted"/>
<dbReference type="PANTHER" id="PTHR20883:SF48">
    <property type="entry name" value="ECTOINE DIOXYGENASE"/>
    <property type="match status" value="1"/>
</dbReference>
<dbReference type="SUPFAM" id="SSF51197">
    <property type="entry name" value="Clavaminate synthase-like"/>
    <property type="match status" value="1"/>
</dbReference>
<sequence>MTVTAQSRLTAGALDFYHDNGYITLPRLFPAAKFDALRRRFEAALGALPDDVRPEDMDVPHFTDPELFEWLLDPGVLDVVEQLVGPDIALFSAHFFCKPPGDGKSVPWHDDAYFWRETISPAERAITVWLALDPVSEENGCLRVLPGSHLPGARTYRSVGDPDSVFAEELDPACVDEADAVPIELAPNECSIHASTLIHGSRANVSSRRRCGFTMRYISTDVRFNHEEVGDRHQIYLARGVDRAGNQYADPTVPNPALVAHRGTGQNYVGARRPGGARPGSG</sequence>
<evidence type="ECO:0008006" key="3">
    <source>
        <dbReference type="Google" id="ProtNLM"/>
    </source>
</evidence>
<dbReference type="Proteomes" id="UP001500751">
    <property type="component" value="Unassembled WGS sequence"/>
</dbReference>
<dbReference type="EMBL" id="BAAAQN010000020">
    <property type="protein sequence ID" value="GAA2033556.1"/>
    <property type="molecule type" value="Genomic_DNA"/>
</dbReference>
<evidence type="ECO:0000313" key="1">
    <source>
        <dbReference type="EMBL" id="GAA2033556.1"/>
    </source>
</evidence>
<comment type="caution">
    <text evidence="1">The sequence shown here is derived from an EMBL/GenBank/DDBJ whole genome shotgun (WGS) entry which is preliminary data.</text>
</comment>
<gene>
    <name evidence="1" type="ORF">GCM10009839_37480</name>
</gene>
<organism evidence="1 2">
    <name type="scientific">Catenulispora yoronensis</name>
    <dbReference type="NCBI Taxonomy" id="450799"/>
    <lineage>
        <taxon>Bacteria</taxon>
        <taxon>Bacillati</taxon>
        <taxon>Actinomycetota</taxon>
        <taxon>Actinomycetes</taxon>
        <taxon>Catenulisporales</taxon>
        <taxon>Catenulisporaceae</taxon>
        <taxon>Catenulispora</taxon>
    </lineage>
</organism>
<dbReference type="RefSeq" id="WP_344666910.1">
    <property type="nucleotide sequence ID" value="NZ_BAAAQN010000020.1"/>
</dbReference>
<evidence type="ECO:0000313" key="2">
    <source>
        <dbReference type="Proteomes" id="UP001500751"/>
    </source>
</evidence>
<reference evidence="1 2" key="1">
    <citation type="journal article" date="2019" name="Int. J. Syst. Evol. Microbiol.">
        <title>The Global Catalogue of Microorganisms (GCM) 10K type strain sequencing project: providing services to taxonomists for standard genome sequencing and annotation.</title>
        <authorList>
            <consortium name="The Broad Institute Genomics Platform"/>
            <consortium name="The Broad Institute Genome Sequencing Center for Infectious Disease"/>
            <person name="Wu L."/>
            <person name="Ma J."/>
        </authorList>
    </citation>
    <scope>NUCLEOTIDE SEQUENCE [LARGE SCALE GENOMIC DNA]</scope>
    <source>
        <strain evidence="1 2">JCM 16014</strain>
    </source>
</reference>
<keyword evidence="2" id="KW-1185">Reference proteome</keyword>